<evidence type="ECO:0000313" key="1">
    <source>
        <dbReference type="EMBL" id="KAK7505200.1"/>
    </source>
</evidence>
<proteinExistence type="predicted"/>
<dbReference type="AlphaFoldDB" id="A0ABD0M0Y8"/>
<accession>A0ABD0M0Y8</accession>
<keyword evidence="2" id="KW-1185">Reference proteome</keyword>
<sequence length="97" mass="10933">MGLYCRALENKWIGRAWAVRTYRTKLPLLSGKQCFPFSDGRSFGFGNAPPPIAEMNSLLISYLQIRLCVFQQRSVAAETGPVRDFFPLRFGSVFAPV</sequence>
<evidence type="ECO:0000313" key="2">
    <source>
        <dbReference type="Proteomes" id="UP001519460"/>
    </source>
</evidence>
<dbReference type="Proteomes" id="UP001519460">
    <property type="component" value="Unassembled WGS sequence"/>
</dbReference>
<comment type="caution">
    <text evidence="1">The sequence shown here is derived from an EMBL/GenBank/DDBJ whole genome shotgun (WGS) entry which is preliminary data.</text>
</comment>
<gene>
    <name evidence="1" type="ORF">BaRGS_00003362</name>
</gene>
<name>A0ABD0M0Y8_9CAEN</name>
<protein>
    <submittedName>
        <fullName evidence="1">Uncharacterized protein</fullName>
    </submittedName>
</protein>
<organism evidence="1 2">
    <name type="scientific">Batillaria attramentaria</name>
    <dbReference type="NCBI Taxonomy" id="370345"/>
    <lineage>
        <taxon>Eukaryota</taxon>
        <taxon>Metazoa</taxon>
        <taxon>Spiralia</taxon>
        <taxon>Lophotrochozoa</taxon>
        <taxon>Mollusca</taxon>
        <taxon>Gastropoda</taxon>
        <taxon>Caenogastropoda</taxon>
        <taxon>Sorbeoconcha</taxon>
        <taxon>Cerithioidea</taxon>
        <taxon>Batillariidae</taxon>
        <taxon>Batillaria</taxon>
    </lineage>
</organism>
<dbReference type="EMBL" id="JACVVK020000011">
    <property type="protein sequence ID" value="KAK7505200.1"/>
    <property type="molecule type" value="Genomic_DNA"/>
</dbReference>
<reference evidence="1 2" key="1">
    <citation type="journal article" date="2023" name="Sci. Data">
        <title>Genome assembly of the Korean intertidal mud-creeper Batillaria attramentaria.</title>
        <authorList>
            <person name="Patra A.K."/>
            <person name="Ho P.T."/>
            <person name="Jun S."/>
            <person name="Lee S.J."/>
            <person name="Kim Y."/>
            <person name="Won Y.J."/>
        </authorList>
    </citation>
    <scope>NUCLEOTIDE SEQUENCE [LARGE SCALE GENOMIC DNA]</scope>
    <source>
        <strain evidence="1">Wonlab-2016</strain>
    </source>
</reference>